<organism evidence="1 2">
    <name type="scientific">Laetiporus sulphureus 93-53</name>
    <dbReference type="NCBI Taxonomy" id="1314785"/>
    <lineage>
        <taxon>Eukaryota</taxon>
        <taxon>Fungi</taxon>
        <taxon>Dikarya</taxon>
        <taxon>Basidiomycota</taxon>
        <taxon>Agaricomycotina</taxon>
        <taxon>Agaricomycetes</taxon>
        <taxon>Polyporales</taxon>
        <taxon>Laetiporus</taxon>
    </lineage>
</organism>
<reference evidence="1 2" key="1">
    <citation type="journal article" date="2016" name="Mol. Biol. Evol.">
        <title>Comparative Genomics of Early-Diverging Mushroom-Forming Fungi Provides Insights into the Origins of Lignocellulose Decay Capabilities.</title>
        <authorList>
            <person name="Nagy L.G."/>
            <person name="Riley R."/>
            <person name="Tritt A."/>
            <person name="Adam C."/>
            <person name="Daum C."/>
            <person name="Floudas D."/>
            <person name="Sun H."/>
            <person name="Yadav J.S."/>
            <person name="Pangilinan J."/>
            <person name="Larsson K.H."/>
            <person name="Matsuura K."/>
            <person name="Barry K."/>
            <person name="Labutti K."/>
            <person name="Kuo R."/>
            <person name="Ohm R.A."/>
            <person name="Bhattacharya S.S."/>
            <person name="Shirouzu T."/>
            <person name="Yoshinaga Y."/>
            <person name="Martin F.M."/>
            <person name="Grigoriev I.V."/>
            <person name="Hibbett D.S."/>
        </authorList>
    </citation>
    <scope>NUCLEOTIDE SEQUENCE [LARGE SCALE GENOMIC DNA]</scope>
    <source>
        <strain evidence="1 2">93-53</strain>
    </source>
</reference>
<keyword evidence="2" id="KW-1185">Reference proteome</keyword>
<dbReference type="AlphaFoldDB" id="A0A165CR89"/>
<sequence>MATQRVLQAYDVLELIFASFRVSTDVDKRSFGINDARKGDLARAARVCRAFFLPAVKLLWEKMNDILPLFELFEGLHLIERDVSEEGPSHGKELAYVFRFAYKSPHGYAMSTHKAREFHVQLLFDELSVKAHSLKHLTIVGIDQLSSVLPFSVCNRLCKVHLGIRSKLDPAMLSMLASFQFLTDLSLFYSDIGHSTSLVHMAALKCLHLYSHVHFLTRFFKSVRLPKIQSLKISLARVQDPDSSHPLSASIADCCAETLSLLQIHICAEQWSSPLSGQDLQKLAEAWPKLTAIDIVYDSGGPREPHLDSLLHFATLCPELRSIHIAPLSTVPLPDLGPLPILSHGLQSISFDHPSRSPITDPRGVALFLDRLFPNIDMAECERLLRKAAAKGGQKASTEDWQEVLTYLSDFRLVRNQQGIRLGAGQA</sequence>
<dbReference type="STRING" id="1314785.A0A165CR89"/>
<protein>
    <recommendedName>
        <fullName evidence="3">F-box domain-containing protein</fullName>
    </recommendedName>
</protein>
<evidence type="ECO:0000313" key="2">
    <source>
        <dbReference type="Proteomes" id="UP000076871"/>
    </source>
</evidence>
<dbReference type="RefSeq" id="XP_040761023.1">
    <property type="nucleotide sequence ID" value="XM_040907238.1"/>
</dbReference>
<gene>
    <name evidence="1" type="ORF">LAESUDRAFT_716294</name>
</gene>
<dbReference type="OrthoDB" id="2773799at2759"/>
<dbReference type="EMBL" id="KV427645">
    <property type="protein sequence ID" value="KZT03283.1"/>
    <property type="molecule type" value="Genomic_DNA"/>
</dbReference>
<evidence type="ECO:0000313" key="1">
    <source>
        <dbReference type="EMBL" id="KZT03283.1"/>
    </source>
</evidence>
<name>A0A165CR89_9APHY</name>
<dbReference type="GeneID" id="63824267"/>
<dbReference type="Proteomes" id="UP000076871">
    <property type="component" value="Unassembled WGS sequence"/>
</dbReference>
<evidence type="ECO:0008006" key="3">
    <source>
        <dbReference type="Google" id="ProtNLM"/>
    </source>
</evidence>
<dbReference type="InParanoid" id="A0A165CR89"/>
<dbReference type="SUPFAM" id="SSF52047">
    <property type="entry name" value="RNI-like"/>
    <property type="match status" value="1"/>
</dbReference>
<proteinExistence type="predicted"/>
<accession>A0A165CR89</accession>